<dbReference type="OrthoDB" id="682511at2759"/>
<feature type="compositionally biased region" description="Low complexity" evidence="1">
    <location>
        <begin position="139"/>
        <end position="148"/>
    </location>
</feature>
<feature type="region of interest" description="Disordered" evidence="1">
    <location>
        <begin position="78"/>
        <end position="108"/>
    </location>
</feature>
<evidence type="ECO:0000313" key="3">
    <source>
        <dbReference type="EMBL" id="OEL20690.1"/>
    </source>
</evidence>
<comment type="caution">
    <text evidence="3">The sequence shown here is derived from an EMBL/GenBank/DDBJ whole genome shotgun (WGS) entry which is preliminary data.</text>
</comment>
<dbReference type="InterPro" id="IPR008942">
    <property type="entry name" value="ENTH_VHS"/>
</dbReference>
<feature type="compositionally biased region" description="Basic residues" evidence="1">
    <location>
        <begin position="94"/>
        <end position="104"/>
    </location>
</feature>
<dbReference type="Proteomes" id="UP000095767">
    <property type="component" value="Unassembled WGS sequence"/>
</dbReference>
<proteinExistence type="predicted"/>
<dbReference type="GO" id="GO:0000149">
    <property type="term" value="F:SNARE binding"/>
    <property type="evidence" value="ECO:0007669"/>
    <property type="project" value="TreeGrafter"/>
</dbReference>
<dbReference type="GO" id="GO:0005905">
    <property type="term" value="C:clathrin-coated pit"/>
    <property type="evidence" value="ECO:0007669"/>
    <property type="project" value="TreeGrafter"/>
</dbReference>
<feature type="domain" description="AP180 N-terminal homology (ANTH)" evidence="2">
    <location>
        <begin position="6"/>
        <end position="77"/>
    </location>
</feature>
<dbReference type="SUPFAM" id="SSF48464">
    <property type="entry name" value="ENTH/VHS domain"/>
    <property type="match status" value="1"/>
</dbReference>
<dbReference type="EMBL" id="LWDX02049942">
    <property type="protein sequence ID" value="OEL20690.1"/>
    <property type="molecule type" value="Genomic_DNA"/>
</dbReference>
<dbReference type="GO" id="GO:0072583">
    <property type="term" value="P:clathrin-dependent endocytosis"/>
    <property type="evidence" value="ECO:0007669"/>
    <property type="project" value="InterPro"/>
</dbReference>
<feature type="non-terminal residue" evidence="3">
    <location>
        <position position="1"/>
    </location>
</feature>
<keyword evidence="4" id="KW-1185">Reference proteome</keyword>
<gene>
    <name evidence="3" type="ORF">BAE44_0018290</name>
</gene>
<dbReference type="AlphaFoldDB" id="A0A1E5V696"/>
<sequence>LRSPGLEAAVIRATSHDERSVDYGSTSRVFALARTSPPTMQLLMWALVHWAGRTQCWAVVLKVLMLVHGLLLRSDLARHTSAASPSTSPTSAAARRRRPSHRGSPRSCAHTLLPRHLLPLRRPRAGRCQRRSRRRGRAARPPDQAAAPTGPALANSAIWGRHGKGLVLEAMDCVVIEIFEVYS</sequence>
<dbReference type="STRING" id="888268.A0A1E5V696"/>
<dbReference type="GO" id="GO:0006900">
    <property type="term" value="P:vesicle budding from membrane"/>
    <property type="evidence" value="ECO:0007669"/>
    <property type="project" value="TreeGrafter"/>
</dbReference>
<feature type="compositionally biased region" description="Low complexity" evidence="1">
    <location>
        <begin position="79"/>
        <end position="93"/>
    </location>
</feature>
<protein>
    <recommendedName>
        <fullName evidence="2">AP180 N-terminal homology (ANTH) domain-containing protein</fullName>
    </recommendedName>
</protein>
<dbReference type="PANTHER" id="PTHR22951">
    <property type="entry name" value="CLATHRIN ASSEMBLY PROTEIN"/>
    <property type="match status" value="1"/>
</dbReference>
<dbReference type="InterPro" id="IPR045192">
    <property type="entry name" value="AP180-like"/>
</dbReference>
<feature type="region of interest" description="Disordered" evidence="1">
    <location>
        <begin position="123"/>
        <end position="151"/>
    </location>
</feature>
<dbReference type="GO" id="GO:0005546">
    <property type="term" value="F:phosphatidylinositol-4,5-bisphosphate binding"/>
    <property type="evidence" value="ECO:0007669"/>
    <property type="project" value="TreeGrafter"/>
</dbReference>
<evidence type="ECO:0000259" key="2">
    <source>
        <dbReference type="Pfam" id="PF07651"/>
    </source>
</evidence>
<dbReference type="GO" id="GO:0005545">
    <property type="term" value="F:1-phosphatidylinositol binding"/>
    <property type="evidence" value="ECO:0007669"/>
    <property type="project" value="TreeGrafter"/>
</dbReference>
<evidence type="ECO:0000256" key="1">
    <source>
        <dbReference type="SAM" id="MobiDB-lite"/>
    </source>
</evidence>
<name>A0A1E5V696_9POAL</name>
<dbReference type="PANTHER" id="PTHR22951:SF19">
    <property type="entry name" value="OS08G0467300 PROTEIN"/>
    <property type="match status" value="1"/>
</dbReference>
<dbReference type="GO" id="GO:0032050">
    <property type="term" value="F:clathrin heavy chain binding"/>
    <property type="evidence" value="ECO:0007669"/>
    <property type="project" value="TreeGrafter"/>
</dbReference>
<reference evidence="3 4" key="1">
    <citation type="submission" date="2016-09" db="EMBL/GenBank/DDBJ databases">
        <title>The draft genome of Dichanthelium oligosanthes: A C3 panicoid grass species.</title>
        <authorList>
            <person name="Studer A.J."/>
            <person name="Schnable J.C."/>
            <person name="Brutnell T.P."/>
        </authorList>
    </citation>
    <scope>NUCLEOTIDE SEQUENCE [LARGE SCALE GENOMIC DNA]</scope>
    <source>
        <strain evidence="4">cv. Kellogg 1175</strain>
        <tissue evidence="3">Leaf</tissue>
    </source>
</reference>
<dbReference type="Gene3D" id="1.25.40.90">
    <property type="match status" value="1"/>
</dbReference>
<accession>A0A1E5V696</accession>
<organism evidence="3 4">
    <name type="scientific">Dichanthelium oligosanthes</name>
    <dbReference type="NCBI Taxonomy" id="888268"/>
    <lineage>
        <taxon>Eukaryota</taxon>
        <taxon>Viridiplantae</taxon>
        <taxon>Streptophyta</taxon>
        <taxon>Embryophyta</taxon>
        <taxon>Tracheophyta</taxon>
        <taxon>Spermatophyta</taxon>
        <taxon>Magnoliopsida</taxon>
        <taxon>Liliopsida</taxon>
        <taxon>Poales</taxon>
        <taxon>Poaceae</taxon>
        <taxon>PACMAD clade</taxon>
        <taxon>Panicoideae</taxon>
        <taxon>Panicodae</taxon>
        <taxon>Paniceae</taxon>
        <taxon>Dichantheliinae</taxon>
        <taxon>Dichanthelium</taxon>
    </lineage>
</organism>
<evidence type="ECO:0000313" key="4">
    <source>
        <dbReference type="Proteomes" id="UP000095767"/>
    </source>
</evidence>
<dbReference type="Pfam" id="PF07651">
    <property type="entry name" value="ANTH"/>
    <property type="match status" value="1"/>
</dbReference>
<dbReference type="InterPro" id="IPR011417">
    <property type="entry name" value="ANTH_dom"/>
</dbReference>
<dbReference type="GO" id="GO:0030136">
    <property type="term" value="C:clathrin-coated vesicle"/>
    <property type="evidence" value="ECO:0007669"/>
    <property type="project" value="TreeGrafter"/>
</dbReference>
<feature type="compositionally biased region" description="Basic residues" evidence="1">
    <location>
        <begin position="123"/>
        <end position="138"/>
    </location>
</feature>
<dbReference type="GO" id="GO:0048268">
    <property type="term" value="P:clathrin coat assembly"/>
    <property type="evidence" value="ECO:0007669"/>
    <property type="project" value="InterPro"/>
</dbReference>